<protein>
    <submittedName>
        <fullName evidence="1">Uncharacterized protein</fullName>
    </submittedName>
</protein>
<comment type="caution">
    <text evidence="1">The sequence shown here is derived from an EMBL/GenBank/DDBJ whole genome shotgun (WGS) entry which is preliminary data.</text>
</comment>
<proteinExistence type="predicted"/>
<dbReference type="EMBL" id="JANTHZ010000015">
    <property type="protein sequence ID" value="MCS0497885.1"/>
    <property type="molecule type" value="Genomic_DNA"/>
</dbReference>
<organism evidence="1 2">
    <name type="scientific">Ancylobacter mangrovi</name>
    <dbReference type="NCBI Taxonomy" id="2972472"/>
    <lineage>
        <taxon>Bacteria</taxon>
        <taxon>Pseudomonadati</taxon>
        <taxon>Pseudomonadota</taxon>
        <taxon>Alphaproteobacteria</taxon>
        <taxon>Hyphomicrobiales</taxon>
        <taxon>Xanthobacteraceae</taxon>
        <taxon>Ancylobacter</taxon>
    </lineage>
</organism>
<gene>
    <name evidence="1" type="ORF">NVS89_22600</name>
</gene>
<dbReference type="RefSeq" id="WP_258735042.1">
    <property type="nucleotide sequence ID" value="NZ_JANTHZ010000015.1"/>
</dbReference>
<keyword evidence="2" id="KW-1185">Reference proteome</keyword>
<dbReference type="Proteomes" id="UP001151088">
    <property type="component" value="Unassembled WGS sequence"/>
</dbReference>
<accession>A0A9X2T3Z6</accession>
<evidence type="ECO:0000313" key="1">
    <source>
        <dbReference type="EMBL" id="MCS0497885.1"/>
    </source>
</evidence>
<reference evidence="1" key="1">
    <citation type="submission" date="2022-08" db="EMBL/GenBank/DDBJ databases">
        <authorList>
            <person name="Li F."/>
        </authorList>
    </citation>
    <scope>NUCLEOTIDE SEQUENCE</scope>
    <source>
        <strain evidence="1">MQZ15Z-1</strain>
    </source>
</reference>
<dbReference type="AlphaFoldDB" id="A0A9X2T3Z6"/>
<evidence type="ECO:0000313" key="2">
    <source>
        <dbReference type="Proteomes" id="UP001151088"/>
    </source>
</evidence>
<sequence>MTEHSESRARIICAMDARLIGLREEDVAAFVERFWPVVANEINGGLLDLEEEVDADRIAELRSLMQEYRNFRR</sequence>
<name>A0A9X2T3Z6_9HYPH</name>